<evidence type="ECO:0000313" key="6">
    <source>
        <dbReference type="EMBL" id="KAF4682916.1"/>
    </source>
</evidence>
<dbReference type="OrthoDB" id="423881at2759"/>
<dbReference type="GO" id="GO:0042073">
    <property type="term" value="P:intraciliary transport"/>
    <property type="evidence" value="ECO:0007669"/>
    <property type="project" value="TreeGrafter"/>
</dbReference>
<proteinExistence type="inferred from homology"/>
<organism evidence="6 7">
    <name type="scientific">Perkinsus olseni</name>
    <name type="common">Perkinsus atlanticus</name>
    <dbReference type="NCBI Taxonomy" id="32597"/>
    <lineage>
        <taxon>Eukaryota</taxon>
        <taxon>Sar</taxon>
        <taxon>Alveolata</taxon>
        <taxon>Perkinsozoa</taxon>
        <taxon>Perkinsea</taxon>
        <taxon>Perkinsida</taxon>
        <taxon>Perkinsidae</taxon>
        <taxon>Perkinsus</taxon>
    </lineage>
</organism>
<evidence type="ECO:0000256" key="3">
    <source>
        <dbReference type="ARBA" id="ARBA00023069"/>
    </source>
</evidence>
<evidence type="ECO:0000256" key="5">
    <source>
        <dbReference type="SAM" id="Coils"/>
    </source>
</evidence>
<dbReference type="GO" id="GO:0005815">
    <property type="term" value="C:microtubule organizing center"/>
    <property type="evidence" value="ECO:0007669"/>
    <property type="project" value="TreeGrafter"/>
</dbReference>
<evidence type="ECO:0000256" key="2">
    <source>
        <dbReference type="ARBA" id="ARBA00009415"/>
    </source>
</evidence>
<dbReference type="GO" id="GO:0030992">
    <property type="term" value="C:intraciliary transport particle B"/>
    <property type="evidence" value="ECO:0007669"/>
    <property type="project" value="TreeGrafter"/>
</dbReference>
<evidence type="ECO:0000256" key="4">
    <source>
        <dbReference type="ARBA" id="ARBA00023273"/>
    </source>
</evidence>
<evidence type="ECO:0000313" key="7">
    <source>
        <dbReference type="Proteomes" id="UP000541610"/>
    </source>
</evidence>
<dbReference type="Proteomes" id="UP000541610">
    <property type="component" value="Unassembled WGS sequence"/>
</dbReference>
<dbReference type="Gene3D" id="1.10.287.1490">
    <property type="match status" value="1"/>
</dbReference>
<keyword evidence="5" id="KW-0175">Coiled coil</keyword>
<name>A0A7J6NGF4_PEROL</name>
<comment type="similarity">
    <text evidence="2">Belongs to the IFT57 family.</text>
</comment>
<dbReference type="GO" id="GO:0005929">
    <property type="term" value="C:cilium"/>
    <property type="evidence" value="ECO:0007669"/>
    <property type="project" value="UniProtKB-SubCell"/>
</dbReference>
<feature type="coiled-coil region" evidence="5">
    <location>
        <begin position="262"/>
        <end position="369"/>
    </location>
</feature>
<sequence length="410" mass="46171">MSETASRTQQPPAPECYSLASAVIDMLNILDYEANFCDKDTPPVHPIYFCGPAGNAALQFAYFTRLVAWLLSLLKKRAAWDEYDDPHTVCTNILVALKDAGLPADFPPQRLKTGYGNTAAMVLHGLCGKVLEKTGFRFLEPDFSVLDQGQPRTDFENSMGDELEEEVEDAVSDGEDDAEYFGAAAAGPSRGESFSNGLLEEKQIVRSTVKPEDWRVECERVSHRLRKIGPGLVDREWRSHLMQTQQYHDLFNSQFPTVKAQLTKLSAELDKSLREIVEKEEIIGRLFDNKAESYRQMAAAHEEKTKEYNELNDSILNLQMELKTITDSLEQTRHEMEQRSSTVTDTQPLVKLKDTIKRMKAEMRQMDLRIGIVSHTLLQTHLRGPADQENSGILVSAVATVEGECTLLRV</sequence>
<protein>
    <submittedName>
        <fullName evidence="6">Intraflagellar transport protein 57, variant 3</fullName>
    </submittedName>
</protein>
<dbReference type="GO" id="GO:0005794">
    <property type="term" value="C:Golgi apparatus"/>
    <property type="evidence" value="ECO:0007669"/>
    <property type="project" value="TreeGrafter"/>
</dbReference>
<reference evidence="6 7" key="1">
    <citation type="submission" date="2020-04" db="EMBL/GenBank/DDBJ databases">
        <title>Perkinsus olseni comparative genomics.</title>
        <authorList>
            <person name="Bogema D.R."/>
        </authorList>
    </citation>
    <scope>NUCLEOTIDE SEQUENCE [LARGE SCALE GENOMIC DNA]</scope>
    <source>
        <strain evidence="6">00978-12</strain>
    </source>
</reference>
<dbReference type="PANTHER" id="PTHR16011">
    <property type="entry name" value="IFT57/HIPPI"/>
    <property type="match status" value="1"/>
</dbReference>
<evidence type="ECO:0000256" key="1">
    <source>
        <dbReference type="ARBA" id="ARBA00004138"/>
    </source>
</evidence>
<dbReference type="AlphaFoldDB" id="A0A7J6NGF4"/>
<keyword evidence="3" id="KW-0969">Cilium</keyword>
<comment type="caution">
    <text evidence="6">The sequence shown here is derived from an EMBL/GenBank/DDBJ whole genome shotgun (WGS) entry which is preliminary data.</text>
</comment>
<accession>A0A7J6NGF4</accession>
<keyword evidence="4" id="KW-0966">Cell projection</keyword>
<gene>
    <name evidence="6" type="primary">IFT57_2</name>
    <name evidence="6" type="ORF">FOZ60_009820</name>
</gene>
<keyword evidence="6" id="KW-0282">Flagellum</keyword>
<dbReference type="GO" id="GO:1905515">
    <property type="term" value="P:non-motile cilium assembly"/>
    <property type="evidence" value="ECO:0007669"/>
    <property type="project" value="TreeGrafter"/>
</dbReference>
<dbReference type="Pfam" id="PF10498">
    <property type="entry name" value="IFT57"/>
    <property type="match status" value="1"/>
</dbReference>
<comment type="subcellular location">
    <subcellularLocation>
        <location evidence="1">Cell projection</location>
        <location evidence="1">Cilium</location>
    </subcellularLocation>
</comment>
<dbReference type="PANTHER" id="PTHR16011:SF0">
    <property type="entry name" value="INTRAFLAGELLAR TRANSPORT PROTEIN 57 HOMOLOG"/>
    <property type="match status" value="1"/>
</dbReference>
<dbReference type="EMBL" id="JABANP010000399">
    <property type="protein sequence ID" value="KAF4682916.1"/>
    <property type="molecule type" value="Genomic_DNA"/>
</dbReference>
<dbReference type="InterPro" id="IPR019530">
    <property type="entry name" value="Intra-flagellar_transport_57"/>
</dbReference>